<dbReference type="InterPro" id="IPR056434">
    <property type="entry name" value="Ig_GEX2_N"/>
</dbReference>
<dbReference type="PANTHER" id="PTHR38537">
    <property type="entry name" value="JITTERBUG, ISOFORM N"/>
    <property type="match status" value="1"/>
</dbReference>
<feature type="domain" description="GEX2 N-terminal Ig-like" evidence="4">
    <location>
        <begin position="827"/>
        <end position="934"/>
    </location>
</feature>
<dbReference type="Pfam" id="PF23616">
    <property type="entry name" value="Ig_GEX2_N"/>
    <property type="match status" value="8"/>
</dbReference>
<feature type="repeat" description="Filamin" evidence="2">
    <location>
        <begin position="1376"/>
        <end position="1465"/>
    </location>
</feature>
<feature type="domain" description="GEX2 N-terminal Ig-like" evidence="4">
    <location>
        <begin position="1268"/>
        <end position="1373"/>
    </location>
</feature>
<dbReference type="Gene3D" id="2.60.40.10">
    <property type="entry name" value="Immunoglobulins"/>
    <property type="match status" value="9"/>
</dbReference>
<feature type="transmembrane region" description="Helical" evidence="3">
    <location>
        <begin position="2110"/>
        <end position="2132"/>
    </location>
</feature>
<evidence type="ECO:0000256" key="1">
    <source>
        <dbReference type="ARBA" id="ARBA00022737"/>
    </source>
</evidence>
<organism evidence="5 6">
    <name type="scientific">Adiantum capillus-veneris</name>
    <name type="common">Maidenhair fern</name>
    <dbReference type="NCBI Taxonomy" id="13818"/>
    <lineage>
        <taxon>Eukaryota</taxon>
        <taxon>Viridiplantae</taxon>
        <taxon>Streptophyta</taxon>
        <taxon>Embryophyta</taxon>
        <taxon>Tracheophyta</taxon>
        <taxon>Polypodiopsida</taxon>
        <taxon>Polypodiidae</taxon>
        <taxon>Polypodiales</taxon>
        <taxon>Pteridineae</taxon>
        <taxon>Pteridaceae</taxon>
        <taxon>Vittarioideae</taxon>
        <taxon>Adiantum</taxon>
    </lineage>
</organism>
<proteinExistence type="predicted"/>
<evidence type="ECO:0000259" key="4">
    <source>
        <dbReference type="Pfam" id="PF23616"/>
    </source>
</evidence>
<evidence type="ECO:0000256" key="3">
    <source>
        <dbReference type="SAM" id="Phobius"/>
    </source>
</evidence>
<dbReference type="InterPro" id="IPR001298">
    <property type="entry name" value="Filamin/ABP280_rpt"/>
</dbReference>
<accession>A0A9D4ZCF5</accession>
<dbReference type="GO" id="GO:0051015">
    <property type="term" value="F:actin filament binding"/>
    <property type="evidence" value="ECO:0007669"/>
    <property type="project" value="InterPro"/>
</dbReference>
<evidence type="ECO:0000313" key="5">
    <source>
        <dbReference type="EMBL" id="KAI5068455.1"/>
    </source>
</evidence>
<dbReference type="InterPro" id="IPR044801">
    <property type="entry name" value="Filamin"/>
</dbReference>
<dbReference type="OrthoDB" id="5334309at2759"/>
<dbReference type="InterPro" id="IPR013783">
    <property type="entry name" value="Ig-like_fold"/>
</dbReference>
<feature type="repeat" description="Filamin" evidence="2">
    <location>
        <begin position="1164"/>
        <end position="1258"/>
    </location>
</feature>
<reference evidence="5" key="1">
    <citation type="submission" date="2021-01" db="EMBL/GenBank/DDBJ databases">
        <title>Adiantum capillus-veneris genome.</title>
        <authorList>
            <person name="Fang Y."/>
            <person name="Liao Q."/>
        </authorList>
    </citation>
    <scope>NUCLEOTIDE SEQUENCE</scope>
    <source>
        <strain evidence="5">H3</strain>
        <tissue evidence="5">Leaf</tissue>
    </source>
</reference>
<feature type="repeat" description="Filamin" evidence="2">
    <location>
        <begin position="283"/>
        <end position="379"/>
    </location>
</feature>
<dbReference type="SUPFAM" id="SSF81296">
    <property type="entry name" value="E set domains"/>
    <property type="match status" value="9"/>
</dbReference>
<feature type="repeat" description="Filamin" evidence="2">
    <location>
        <begin position="563"/>
        <end position="597"/>
    </location>
</feature>
<dbReference type="InterPro" id="IPR014756">
    <property type="entry name" value="Ig_E-set"/>
</dbReference>
<feature type="repeat" description="Filamin" evidence="2">
    <location>
        <begin position="452"/>
        <end position="486"/>
    </location>
</feature>
<dbReference type="Pfam" id="PF00630">
    <property type="entry name" value="Filamin"/>
    <property type="match status" value="3"/>
</dbReference>
<dbReference type="PROSITE" id="PS50194">
    <property type="entry name" value="FILAMIN_REPEAT"/>
    <property type="match status" value="9"/>
</dbReference>
<feature type="domain" description="GEX2 N-terminal Ig-like" evidence="4">
    <location>
        <begin position="606"/>
        <end position="704"/>
    </location>
</feature>
<keyword evidence="6" id="KW-1185">Reference proteome</keyword>
<feature type="repeat" description="Filamin" evidence="2">
    <location>
        <begin position="1688"/>
        <end position="1793"/>
    </location>
</feature>
<feature type="domain" description="GEX2 N-terminal Ig-like" evidence="4">
    <location>
        <begin position="712"/>
        <end position="818"/>
    </location>
</feature>
<sequence>MSTGAQGRSLLQAFQGRTLARLMTGALLPRWRSAPNPERGRKTWCDLRITCPHRGGNVSATAENALLKITCAFHIFWTLAGQCLITWLLGLSIVPLSSIGNTVLYPSDGPSIWCTTFKWQDEINGAMVITEGQKLNFKMTAYSTGCDCGKHPRCNRLENAFCSYSYAAECSKCYPCKVYSSQNIVFFPRNSGHPKLLKLDGVATQVTENIDIASCKVNPGTVQGNFVGYCWYSNSQASLQPFYTYILTAGGAIMESIVWTTLMAGAVSVSVSTADWMSLNNTFQVGDKAMLRVTQRDSYSNPVSSSTVLKVDCFQFTGFVASDARAKVAVASEVVKYECDKSGDGTGYIYWYPSKIGKFWLQVGNGGTNIRGSPFPFEVNAGPISIKSCTAFWPNLANTFIAGNTSTLRVLQKDIRGNAYTSKPYSFITRASTRASGIYVPLIFDVKLAAFGVQLISFTPTQAGEFNLYVGNVLEQISGSPFLFRVLPGEINVSSCTGVWKYTQEFGAGDEAQFLVTQRDSYGNIVGLQNGRGDIINLNASILTVGGNLTSTKLAASVDFVTGIQTIHFNPTLSGSFNLSIGKGSQTIQGSPFGFTVSTGPISVAACKSQWLDNQDQFKAGATATLIVIVTDKYGNEFNISFPFIVNVHLSSGLKASNVLFEVHYGSDESYTTVDMIVKEAGSYYLTIGTKKEFISNSPLSFTVTAASLSIPNCVAEWNDDTNVFKAGGTAVLKILEMDAFGNNISYATGVFNQSSYYITEIIDVSSNEQAAVEVSQVTKPSVGYHYIRLNPKVSGNFLLYVGSGRRSLAASPFAFVVTAGPLSLSNSFAFWERNVSELRAGAMASLYLWTKDTFNNIINASTQENMRDDFLLQVTYSSLPMSEVGQDLNISIDLDKIRGCWLITFWPKILGEFFLQVGTEDGNFSNSPLAFTVDSGLLSLRHSSGGWEDDINEFQPPGTARFYLTLKDSAGNILNESYASVHNISIQVYDDSNAPLAIPDMGIDYLQNVSQYIISFSLNQIGQFILAIGKGPDYLEGSPFRFYYIAGEVDASKTNISGKGLDNSTAGDISEFTVQLHDSHGNPTGASNTSISVSILRFGDPLELPKNITNSATMIGFYRVIFSAKVAGQYAITIRWRGVTLHSGPALYKTVFPGPLYLPNTIALGSGVERGVAGSFLDFTVFFRDALNNSNPMGQADVRITFSPDTLASRDISKANTTTRVKYRITIAPLTPYYISIVAVISNFSSPVPGSPFQVYIESGNVSTLNSLGEWVGDRSIFEVDTQAEFLITPRDTFGNEMSQKNIQPCNCNFSAQVYKAGSTAPVVVRDMLIVPLANSSAVKQRLTFSLQETGDYLLQVGNVSVNILGSPFTFSYVTGLPNKNTSTFTGSGLRDSYAGDILSFLMKARDKSGNPVVADKSLLNVTLYSNYSPALKVNASLVQGYPGTFVITYKTTIAGNYTILVRLMSVFLYEGHKNVFAGLVNMSQSEVSGFGLSSLAAVNTTNSIVAYLVDSYRNPRSVLESLLSLTISPSTSNISQNFVNIDVGKYQAFYKVEKPGLYNITVKYNRTHFRGSPLEVIVTSDAWGVRPERCDAKVIPATASVGERMYALIEVRDVNGDYFVSHVKLNFALDLKPRVSENSFTYSLANQDNGTFLAAFELYVSGTYKLLISLFGTPIKDNPYAFNVVPGPIDVSACVAYGEGLFRAMAGTPQIIMLEARDRFQNIVKDDDIRNKTSEFYMKVSGESIDTTFQFKWVSIGRYEGTYILLETGHYNLAIQYQGKDIYGSPFSVTVVSDMYEVPKFTSYPYILLAFEGVPYMIGSSLQAIQISFADPSAMVSVDLKVQHGYLFPSSEMPFNWEGVKGGKPKFDGTNYTLSFSGIANSVNKALRAFTYQGVSHYNGEDFLVCSVVDKKGAGDILTVNVTIKAVNDPPYIVAADYVYLNPLEVSQNAVEIQLQNFSVGDFDHFDKRDDMELLEVEISLEVEIGTIAIVLSSLPAVTAASRQGHEEWKHIGKIVDANSTVKMTGQGINFHASITDANSALETLSYSIGPLKEKNFKDILQIIVNDQGNFGCYGNCSSDISVPLFSTARIFIVPSRLQNAKLDRTKVSLISTFTVVGALMAIVFGFIWYKWSKRIHIKVEELEEVKATKQKFYDPLWIPEQEELDES</sequence>
<dbReference type="EMBL" id="JABFUD020000016">
    <property type="protein sequence ID" value="KAI5068455.1"/>
    <property type="molecule type" value="Genomic_DNA"/>
</dbReference>
<feature type="domain" description="GEX2 N-terminal Ig-like" evidence="4">
    <location>
        <begin position="496"/>
        <end position="597"/>
    </location>
</feature>
<dbReference type="InterPro" id="IPR017868">
    <property type="entry name" value="Filamin/ABP280_repeat-like"/>
</dbReference>
<gene>
    <name evidence="5" type="ORF">GOP47_0016800</name>
</gene>
<feature type="domain" description="GEX2 N-terminal Ig-like" evidence="4">
    <location>
        <begin position="271"/>
        <end position="379"/>
    </location>
</feature>
<comment type="caution">
    <text evidence="5">The sequence shown here is derived from an EMBL/GenBank/DDBJ whole genome shotgun (WGS) entry which is preliminary data.</text>
</comment>
<dbReference type="PANTHER" id="PTHR38537:SF8">
    <property type="entry name" value="FILAMIN-A"/>
    <property type="match status" value="1"/>
</dbReference>
<name>A0A9D4ZCF5_ADICA</name>
<keyword evidence="1" id="KW-0677">Repeat</keyword>
<keyword evidence="3" id="KW-0472">Membrane</keyword>
<dbReference type="SMART" id="SM00557">
    <property type="entry name" value="IG_FLMN"/>
    <property type="match status" value="3"/>
</dbReference>
<feature type="domain" description="GEX2 N-terminal Ig-like" evidence="4">
    <location>
        <begin position="388"/>
        <end position="486"/>
    </location>
</feature>
<keyword evidence="3" id="KW-1133">Transmembrane helix</keyword>
<protein>
    <recommendedName>
        <fullName evidence="4">GEX2 N-terminal Ig-like domain-containing protein</fullName>
    </recommendedName>
</protein>
<evidence type="ECO:0000313" key="6">
    <source>
        <dbReference type="Proteomes" id="UP000886520"/>
    </source>
</evidence>
<evidence type="ECO:0000256" key="2">
    <source>
        <dbReference type="PROSITE-ProRule" id="PRU00087"/>
    </source>
</evidence>
<dbReference type="Proteomes" id="UP000886520">
    <property type="component" value="Chromosome 16"/>
</dbReference>
<keyword evidence="3" id="KW-0812">Transmembrane</keyword>
<dbReference type="GO" id="GO:0030036">
    <property type="term" value="P:actin cytoskeleton organization"/>
    <property type="evidence" value="ECO:0007669"/>
    <property type="project" value="InterPro"/>
</dbReference>
<feature type="domain" description="GEX2 N-terminal Ig-like" evidence="4">
    <location>
        <begin position="945"/>
        <end position="1044"/>
    </location>
</feature>
<feature type="repeat" description="Filamin" evidence="2">
    <location>
        <begin position="1479"/>
        <end position="1580"/>
    </location>
</feature>
<feature type="repeat" description="Filamin" evidence="2">
    <location>
        <begin position="1047"/>
        <end position="1151"/>
    </location>
</feature>
<feature type="repeat" description="Filamin" evidence="2">
    <location>
        <begin position="1646"/>
        <end position="1686"/>
    </location>
</feature>